<accession>A0A976SGR7</accession>
<sequence length="349" mass="38394">MRGKDTATAWCRASCGSARSSRTSCPAASPRTSAGLPSATTSRPRGPRPMSKPYIVHKAVELDKVQKRLRPSDDVLRTEYLAQPKYDGCNCVVVKAANAVEHITIFSRTGEEVVSANHIKEALAAAPFAPIGVYLGEYWHPTIDQPTVSGMFRKKDGTQYTEPFFVVFDFVSIGEWEQGFSPLTYLDRVGRLPATLSKIEECKAPFFLAESQGFLVDQELGPMEAARLLCDSGPYDGLILRKPSGTWTKGDKGTKGEVIKIKPTLTLDLRVLRVNMSTGEKTGRDVWTVVVDLGEGKEQEVGSGVPHSADQLPFIGDIVEIESMSLSKYGLLREPRYKGIRHDKVEADR</sequence>
<dbReference type="GO" id="GO:0006281">
    <property type="term" value="P:DNA repair"/>
    <property type="evidence" value="ECO:0007669"/>
    <property type="project" value="UniProtKB-KW"/>
</dbReference>
<feature type="compositionally biased region" description="Low complexity" evidence="6">
    <location>
        <begin position="9"/>
        <end position="25"/>
    </location>
</feature>
<organism evidence="7 8">
    <name type="scientific">Xanthomonas phage vB_Xar_IVIA-DoCa2</name>
    <dbReference type="NCBI Taxonomy" id="2970491"/>
    <lineage>
        <taxon>Viruses</taxon>
        <taxon>Duplodnaviria</taxon>
        <taxon>Heunggongvirae</taxon>
        <taxon>Uroviricota</taxon>
        <taxon>Caudoviricetes</taxon>
        <taxon>Autographivirales</taxon>
        <taxon>Autonotataviridae</taxon>
        <taxon>Gujervirinae</taxon>
        <taxon>Pradovirus</taxon>
        <taxon>Pradovirus IVIADoCa2</taxon>
    </lineage>
</organism>
<proteinExistence type="inferred from homology"/>
<dbReference type="EMBL" id="ON911539">
    <property type="protein sequence ID" value="UVB03008.1"/>
    <property type="molecule type" value="Genomic_DNA"/>
</dbReference>
<evidence type="ECO:0000256" key="5">
    <source>
        <dbReference type="ARBA" id="ARBA00023204"/>
    </source>
</evidence>
<dbReference type="GO" id="GO:0016874">
    <property type="term" value="F:ligase activity"/>
    <property type="evidence" value="ECO:0007669"/>
    <property type="project" value="UniProtKB-KW"/>
</dbReference>
<evidence type="ECO:0000256" key="1">
    <source>
        <dbReference type="ARBA" id="ARBA00007572"/>
    </source>
</evidence>
<dbReference type="PANTHER" id="PTHR47810:SF1">
    <property type="entry name" value="DNA LIGASE B"/>
    <property type="match status" value="1"/>
</dbReference>
<feature type="region of interest" description="Disordered" evidence="6">
    <location>
        <begin position="1"/>
        <end position="51"/>
    </location>
</feature>
<dbReference type="PANTHER" id="PTHR47810">
    <property type="entry name" value="DNA LIGASE"/>
    <property type="match status" value="1"/>
</dbReference>
<name>A0A976SGR7_9CAUD</name>
<gene>
    <name evidence="7" type="ORF">IVIADoCa2_31</name>
</gene>
<dbReference type="InterPro" id="IPR050326">
    <property type="entry name" value="NAD_dep_DNA_ligaseB"/>
</dbReference>
<protein>
    <submittedName>
        <fullName evidence="7">ATP-dependent DNA ligase</fullName>
    </submittedName>
</protein>
<evidence type="ECO:0000256" key="6">
    <source>
        <dbReference type="SAM" id="MobiDB-lite"/>
    </source>
</evidence>
<dbReference type="GO" id="GO:0006260">
    <property type="term" value="P:DNA replication"/>
    <property type="evidence" value="ECO:0007669"/>
    <property type="project" value="UniProtKB-KW"/>
</dbReference>
<comment type="similarity">
    <text evidence="1">Belongs to the ATP-dependent DNA ligase family.</text>
</comment>
<keyword evidence="4" id="KW-0227">DNA damage</keyword>
<dbReference type="SUPFAM" id="SSF56091">
    <property type="entry name" value="DNA ligase/mRNA capping enzyme, catalytic domain"/>
    <property type="match status" value="1"/>
</dbReference>
<dbReference type="Gene3D" id="2.40.50.140">
    <property type="entry name" value="Nucleic acid-binding proteins"/>
    <property type="match status" value="1"/>
</dbReference>
<keyword evidence="8" id="KW-1185">Reference proteome</keyword>
<evidence type="ECO:0000256" key="2">
    <source>
        <dbReference type="ARBA" id="ARBA00022598"/>
    </source>
</evidence>
<keyword evidence="2 7" id="KW-0436">Ligase</keyword>
<evidence type="ECO:0000313" key="8">
    <source>
        <dbReference type="Proteomes" id="UP001064200"/>
    </source>
</evidence>
<dbReference type="Gene3D" id="3.30.470.30">
    <property type="entry name" value="DNA ligase/mRNA capping enzyme"/>
    <property type="match status" value="1"/>
</dbReference>
<dbReference type="Proteomes" id="UP001064200">
    <property type="component" value="Segment"/>
</dbReference>
<keyword evidence="5" id="KW-0234">DNA repair</keyword>
<evidence type="ECO:0000256" key="4">
    <source>
        <dbReference type="ARBA" id="ARBA00022763"/>
    </source>
</evidence>
<reference evidence="7" key="1">
    <citation type="submission" date="2022-06" db="EMBL/GenBank/DDBJ databases">
        <title>Comparative analysis of new lytic phages for the biological control of phytopathogenic Xanthomonas spp.</title>
        <authorList>
            <person name="Domingo-Calap M.L."/>
            <person name="Bernabeu-Gimeno M."/>
            <person name="Aure C.M."/>
            <person name="Marco-Noales E."/>
            <person name="Domingo-Calap P."/>
        </authorList>
    </citation>
    <scope>NUCLEOTIDE SEQUENCE</scope>
</reference>
<evidence type="ECO:0000313" key="7">
    <source>
        <dbReference type="EMBL" id="UVB03008.1"/>
    </source>
</evidence>
<dbReference type="InterPro" id="IPR012340">
    <property type="entry name" value="NA-bd_OB-fold"/>
</dbReference>
<evidence type="ECO:0000256" key="3">
    <source>
        <dbReference type="ARBA" id="ARBA00022705"/>
    </source>
</evidence>
<keyword evidence="3" id="KW-0235">DNA replication</keyword>